<sequence>MKSDIFIDKSLYTNLNELKKDVENYFKSQRYLNGLDRLHTLFHGYLIQRSNSLNIPFLNPKGHREPLNVIYNKIVKYLINTKKIKSEVTINALNNSKVIIESFNDSRNKFSKSHPSEQWLSEHEARYINSIVITTITLLDSVLKPTI</sequence>
<reference evidence="2 3" key="1">
    <citation type="submission" date="2020-10" db="EMBL/GenBank/DDBJ databases">
        <title>Mouse Oral microbiota.</title>
        <authorList>
            <person name="Joseph S."/>
            <person name="Aduse-Opoku J."/>
        </authorList>
    </citation>
    <scope>NUCLEOTIDE SEQUENCE [LARGE SCALE GENOMIC DNA]</scope>
    <source>
        <strain evidence="2 3">19428wE5_W307</strain>
    </source>
</reference>
<dbReference type="Proteomes" id="UP000647980">
    <property type="component" value="Unassembled WGS sequence"/>
</dbReference>
<accession>A0ABR9XWW0</accession>
<organism evidence="2 3">
    <name type="scientific">Jeotgalicoccus nanhaiensis</name>
    <dbReference type="NCBI Taxonomy" id="568603"/>
    <lineage>
        <taxon>Bacteria</taxon>
        <taxon>Bacillati</taxon>
        <taxon>Bacillota</taxon>
        <taxon>Bacilli</taxon>
        <taxon>Bacillales</taxon>
        <taxon>Staphylococcaceae</taxon>
        <taxon>Jeotgalicoccus</taxon>
    </lineage>
</organism>
<evidence type="ECO:0000313" key="2">
    <source>
        <dbReference type="EMBL" id="MBF0753490.1"/>
    </source>
</evidence>
<dbReference type="Pfam" id="PF14355">
    <property type="entry name" value="Abi_C"/>
    <property type="match status" value="1"/>
</dbReference>
<dbReference type="InterPro" id="IPR026001">
    <property type="entry name" value="Abi-like_C"/>
</dbReference>
<gene>
    <name evidence="2" type="ORF">IR135_04335</name>
</gene>
<feature type="domain" description="Abortive infection protein-like C-terminal" evidence="1">
    <location>
        <begin position="70"/>
        <end position="139"/>
    </location>
</feature>
<comment type="caution">
    <text evidence="2">The sequence shown here is derived from an EMBL/GenBank/DDBJ whole genome shotgun (WGS) entry which is preliminary data.</text>
</comment>
<name>A0ABR9XWW0_9STAP</name>
<evidence type="ECO:0000259" key="1">
    <source>
        <dbReference type="Pfam" id="PF14355"/>
    </source>
</evidence>
<proteinExistence type="predicted"/>
<dbReference type="EMBL" id="JADGLW010000002">
    <property type="protein sequence ID" value="MBF0753490.1"/>
    <property type="molecule type" value="Genomic_DNA"/>
</dbReference>
<dbReference type="RefSeq" id="WP_135097026.1">
    <property type="nucleotide sequence ID" value="NZ_JADGLW010000002.1"/>
</dbReference>
<protein>
    <submittedName>
        <fullName evidence="2">Abortive infection family protein</fullName>
    </submittedName>
</protein>
<evidence type="ECO:0000313" key="3">
    <source>
        <dbReference type="Proteomes" id="UP000647980"/>
    </source>
</evidence>
<keyword evidence="3" id="KW-1185">Reference proteome</keyword>